<dbReference type="InParanoid" id="A0A0J6WQM8"/>
<protein>
    <recommendedName>
        <fullName evidence="4">Type 1 encapsulin shell protein</fullName>
    </recommendedName>
</protein>
<dbReference type="Proteomes" id="UP000036503">
    <property type="component" value="Unassembled WGS sequence"/>
</dbReference>
<dbReference type="STRING" id="39029.BSR42_09445"/>
<evidence type="ECO:0000256" key="4">
    <source>
        <dbReference type="ARBA" id="ARBA00050023"/>
    </source>
</evidence>
<sequence>MDYLTRNDAPISEELWAQIDKTVTESASNVLTGRKFIPLFGPLGIGVNTVTIDDADTLEETTTDGILTTTGRKFVELPALYTDFTLYGRDIENSLHLSYPIDLTKASSAAQQAAIREDTLIFFGNASLGIDGLLTAAGSNTQKKSDWKTGENAFTDISAAITTLIEKGIYGNYSLVLSSDLYLQLHRLQPGTGLLELDRIKGLLHKRVYPTPILGHNRAILVTSDSSNLDLAIGQDLKTAYLEEVDLNHRFRILETIRLRIKRPQSIVVFE</sequence>
<dbReference type="GO" id="GO:0140737">
    <property type="term" value="C:encapsulin nanocompartment"/>
    <property type="evidence" value="ECO:0007669"/>
    <property type="project" value="UniProtKB-SubCell"/>
</dbReference>
<keyword evidence="6" id="KW-1185">Reference proteome</keyword>
<reference evidence="5 6" key="1">
    <citation type="submission" date="2015-06" db="EMBL/GenBank/DDBJ databases">
        <title>Draft genome sequence of beer spoilage bacterium Megasphaera cerevisiae type strain 20462.</title>
        <authorList>
            <person name="Kutumbaka K."/>
            <person name="Pasmowitz J."/>
            <person name="Mategko J."/>
            <person name="Reyes D."/>
            <person name="Friedrich A."/>
            <person name="Han S."/>
            <person name="Martens-Habbena W."/>
            <person name="Neal-McKinney J."/>
            <person name="Janagama H.K."/>
            <person name="Nadala C."/>
            <person name="Samadpour M."/>
        </authorList>
    </citation>
    <scope>NUCLEOTIDE SEQUENCE [LARGE SCALE GENOMIC DNA]</scope>
    <source>
        <strain evidence="5 6">DSM 20462</strain>
    </source>
</reference>
<dbReference type="AlphaFoldDB" id="A0A0J6WQM8"/>
<evidence type="ECO:0000313" key="6">
    <source>
        <dbReference type="Proteomes" id="UP000036503"/>
    </source>
</evidence>
<keyword evidence="3" id="KW-1284">Encapsulin nanocompartment</keyword>
<evidence type="ECO:0000256" key="2">
    <source>
        <dbReference type="ARBA" id="ARBA00033743"/>
    </source>
</evidence>
<dbReference type="OrthoDB" id="2922at2"/>
<organism evidence="5 6">
    <name type="scientific">Megasphaera cerevisiae DSM 20462</name>
    <dbReference type="NCBI Taxonomy" id="1122219"/>
    <lineage>
        <taxon>Bacteria</taxon>
        <taxon>Bacillati</taxon>
        <taxon>Bacillota</taxon>
        <taxon>Negativicutes</taxon>
        <taxon>Veillonellales</taxon>
        <taxon>Veillonellaceae</taxon>
        <taxon>Megasphaera</taxon>
    </lineage>
</organism>
<dbReference type="PANTHER" id="PTHR37165:SF1">
    <property type="entry name" value="TYPE 1 ENCAPSULIN SHELL PROTEIN"/>
    <property type="match status" value="1"/>
</dbReference>
<dbReference type="PANTHER" id="PTHR37165">
    <property type="entry name" value="PEPTIDASE U56 FAMILY"/>
    <property type="match status" value="1"/>
</dbReference>
<dbReference type="EMBL" id="LEKT01000048">
    <property type="protein sequence ID" value="KMO85740.1"/>
    <property type="molecule type" value="Genomic_DNA"/>
</dbReference>
<dbReference type="InterPro" id="IPR051429">
    <property type="entry name" value="Encapsulin_nc"/>
</dbReference>
<evidence type="ECO:0000256" key="3">
    <source>
        <dbReference type="ARBA" id="ARBA00033787"/>
    </source>
</evidence>
<evidence type="ECO:0000313" key="5">
    <source>
        <dbReference type="EMBL" id="KMO85740.1"/>
    </source>
</evidence>
<dbReference type="RefSeq" id="WP_048515081.1">
    <property type="nucleotide sequence ID" value="NZ_FUXD01000024.1"/>
</dbReference>
<proteinExistence type="inferred from homology"/>
<dbReference type="PIRSF" id="PIRSF019254">
    <property type="entry name" value="CFP29"/>
    <property type="match status" value="1"/>
</dbReference>
<gene>
    <name evidence="5" type="ORF">AB840_11980</name>
</gene>
<comment type="caution">
    <text evidence="5">The sequence shown here is derived from an EMBL/GenBank/DDBJ whole genome shotgun (WGS) entry which is preliminary data.</text>
</comment>
<dbReference type="Gene3D" id="3.30.2320.10">
    <property type="entry name" value="hypothetical protein PF0899 domain"/>
    <property type="match status" value="1"/>
</dbReference>
<evidence type="ECO:0000256" key="1">
    <source>
        <dbReference type="ARBA" id="ARBA00033738"/>
    </source>
</evidence>
<dbReference type="InterPro" id="IPR007544">
    <property type="entry name" value="ENCAP"/>
</dbReference>
<dbReference type="NCBIfam" id="NF041155">
    <property type="entry name" value="encap_f1"/>
    <property type="match status" value="1"/>
</dbReference>
<name>A0A0J6WQM8_9FIRM</name>
<dbReference type="PATRIC" id="fig|1122219.3.peg.2371"/>
<dbReference type="Pfam" id="PF04454">
    <property type="entry name" value="Linocin_M18"/>
    <property type="match status" value="1"/>
</dbReference>
<accession>A0A0J6WQM8</accession>
<comment type="similarity">
    <text evidence="2">Belongs to the encapsulin family. Family 1 subfamily.</text>
</comment>
<comment type="subcellular location">
    <subcellularLocation>
        <location evidence="1">Encapsulin nanocompartment</location>
    </subcellularLocation>
</comment>
<dbReference type="Gene3D" id="3.30.2400.30">
    <property type="match status" value="1"/>
</dbReference>